<evidence type="ECO:0000313" key="3">
    <source>
        <dbReference type="Proteomes" id="UP001341820"/>
    </source>
</evidence>
<feature type="transmembrane region" description="Helical" evidence="1">
    <location>
        <begin position="175"/>
        <end position="195"/>
    </location>
</feature>
<gene>
    <name evidence="2" type="ORF">P5F74_15385</name>
</gene>
<evidence type="ECO:0008006" key="4">
    <source>
        <dbReference type="Google" id="ProtNLM"/>
    </source>
</evidence>
<sequence>MKEFVFFLKRDIRLLVPINVIIAILFTIMLVIAGIIRMRLAEPFQLPGVTAVTVLLFLYLVFATFFIIIESVWREWRLGIQHHWYLAPGAILLKLLAKITANFIWLFVQCIFVALFMLVFIYFAAESHILQTVFQESRLLLNYPLQLIWFTLIAPVLGIIMILLPVYLFLGIKTWVKYGVLFIYGFLFVVVYPYVALKIENHTEPESGIFFFVELTSNEQMVMDTGLLFILLFCTTYFLKKRIEL</sequence>
<name>A0ABU6NND6_9BACI</name>
<feature type="transmembrane region" description="Helical" evidence="1">
    <location>
        <begin position="48"/>
        <end position="69"/>
    </location>
</feature>
<protein>
    <recommendedName>
        <fullName evidence="4">ABC transporter permease</fullName>
    </recommendedName>
</protein>
<proteinExistence type="predicted"/>
<feature type="transmembrane region" description="Helical" evidence="1">
    <location>
        <begin position="145"/>
        <end position="168"/>
    </location>
</feature>
<feature type="transmembrane region" description="Helical" evidence="1">
    <location>
        <begin position="103"/>
        <end position="125"/>
    </location>
</feature>
<feature type="transmembrane region" description="Helical" evidence="1">
    <location>
        <begin position="12"/>
        <end position="36"/>
    </location>
</feature>
<keyword evidence="1" id="KW-1133">Transmembrane helix</keyword>
<dbReference type="Proteomes" id="UP001341820">
    <property type="component" value="Unassembled WGS sequence"/>
</dbReference>
<reference evidence="2 3" key="1">
    <citation type="submission" date="2023-03" db="EMBL/GenBank/DDBJ databases">
        <title>Bacillus Genome Sequencing.</title>
        <authorList>
            <person name="Dunlap C."/>
        </authorList>
    </citation>
    <scope>NUCLEOTIDE SEQUENCE [LARGE SCALE GENOMIC DNA]</scope>
    <source>
        <strain evidence="2 3">B-4107</strain>
    </source>
</reference>
<comment type="caution">
    <text evidence="2">The sequence shown here is derived from an EMBL/GenBank/DDBJ whole genome shotgun (WGS) entry which is preliminary data.</text>
</comment>
<dbReference type="EMBL" id="JAROAS010000036">
    <property type="protein sequence ID" value="MED4129517.1"/>
    <property type="molecule type" value="Genomic_DNA"/>
</dbReference>
<keyword evidence="1" id="KW-0812">Transmembrane</keyword>
<organism evidence="2 3">
    <name type="scientific">Shouchella miscanthi</name>
    <dbReference type="NCBI Taxonomy" id="2598861"/>
    <lineage>
        <taxon>Bacteria</taxon>
        <taxon>Bacillati</taxon>
        <taxon>Bacillota</taxon>
        <taxon>Bacilli</taxon>
        <taxon>Bacillales</taxon>
        <taxon>Bacillaceae</taxon>
        <taxon>Shouchella</taxon>
    </lineage>
</organism>
<evidence type="ECO:0000256" key="1">
    <source>
        <dbReference type="SAM" id="Phobius"/>
    </source>
</evidence>
<feature type="transmembrane region" description="Helical" evidence="1">
    <location>
        <begin position="221"/>
        <end position="239"/>
    </location>
</feature>
<keyword evidence="1" id="KW-0472">Membrane</keyword>
<dbReference type="RefSeq" id="WP_144558663.1">
    <property type="nucleotide sequence ID" value="NZ_CP042163.1"/>
</dbReference>
<keyword evidence="3" id="KW-1185">Reference proteome</keyword>
<accession>A0ABU6NND6</accession>
<evidence type="ECO:0000313" key="2">
    <source>
        <dbReference type="EMBL" id="MED4129517.1"/>
    </source>
</evidence>